<feature type="compositionally biased region" description="Basic and acidic residues" evidence="2">
    <location>
        <begin position="1"/>
        <end position="10"/>
    </location>
</feature>
<feature type="compositionally biased region" description="Basic and acidic residues" evidence="2">
    <location>
        <begin position="399"/>
        <end position="409"/>
    </location>
</feature>
<evidence type="ECO:0000256" key="3">
    <source>
        <dbReference type="SAM" id="Phobius"/>
    </source>
</evidence>
<dbReference type="PANTHER" id="PTHR24278">
    <property type="entry name" value="COAGULATION FACTOR"/>
    <property type="match status" value="1"/>
</dbReference>
<feature type="transmembrane region" description="Helical" evidence="3">
    <location>
        <begin position="295"/>
        <end position="319"/>
    </location>
</feature>
<dbReference type="GeneID" id="112871496"/>
<dbReference type="SUPFAM" id="SSF57630">
    <property type="entry name" value="GLA-domain"/>
    <property type="match status" value="1"/>
</dbReference>
<dbReference type="PRINTS" id="PR00001">
    <property type="entry name" value="GLABLOOD"/>
</dbReference>
<dbReference type="AlphaFoldDB" id="A0A6P6IQ40"/>
<reference evidence="6" key="1">
    <citation type="submission" date="2025-08" db="UniProtKB">
        <authorList>
            <consortium name="RefSeq"/>
        </authorList>
    </citation>
    <scope>IDENTIFICATION</scope>
    <source>
        <tissue evidence="6">Blood</tissue>
    </source>
</reference>
<dbReference type="GO" id="GO:0005615">
    <property type="term" value="C:extracellular space"/>
    <property type="evidence" value="ECO:0007669"/>
    <property type="project" value="TreeGrafter"/>
</dbReference>
<dbReference type="SMART" id="SM00069">
    <property type="entry name" value="GLA"/>
    <property type="match status" value="1"/>
</dbReference>
<organism evidence="5 6">
    <name type="scientific">Puma concolor</name>
    <name type="common">Mountain lion</name>
    <name type="synonym">Felis concolor</name>
    <dbReference type="NCBI Taxonomy" id="9696"/>
    <lineage>
        <taxon>Eukaryota</taxon>
        <taxon>Metazoa</taxon>
        <taxon>Chordata</taxon>
        <taxon>Craniata</taxon>
        <taxon>Vertebrata</taxon>
        <taxon>Euteleostomi</taxon>
        <taxon>Mammalia</taxon>
        <taxon>Eutheria</taxon>
        <taxon>Laurasiatheria</taxon>
        <taxon>Carnivora</taxon>
        <taxon>Feliformia</taxon>
        <taxon>Felidae</taxon>
        <taxon>Felinae</taxon>
        <taxon>Puma</taxon>
    </lineage>
</organism>
<feature type="region of interest" description="Disordered" evidence="2">
    <location>
        <begin position="378"/>
        <end position="409"/>
    </location>
</feature>
<dbReference type="FunFam" id="4.10.740.10:FF:000001">
    <property type="entry name" value="vitamin K-dependent protein S"/>
    <property type="match status" value="1"/>
</dbReference>
<keyword evidence="5" id="KW-1185">Reference proteome</keyword>
<name>A0A6P6IQ40_PUMCO</name>
<evidence type="ECO:0000313" key="6">
    <source>
        <dbReference type="RefSeq" id="XP_025790325.1"/>
    </source>
</evidence>
<dbReference type="Proteomes" id="UP000515131">
    <property type="component" value="Unplaced"/>
</dbReference>
<dbReference type="InterPro" id="IPR017857">
    <property type="entry name" value="Coagulation_fac-like_Gla_dom"/>
</dbReference>
<protein>
    <submittedName>
        <fullName evidence="6">Transmembrane gamma-carboxyglutamic acid protein 1</fullName>
    </submittedName>
</protein>
<dbReference type="InterPro" id="IPR050442">
    <property type="entry name" value="Peptidase_S1_coag_factors"/>
</dbReference>
<keyword evidence="3" id="KW-0472">Membrane</keyword>
<evidence type="ECO:0000256" key="2">
    <source>
        <dbReference type="SAM" id="MobiDB-lite"/>
    </source>
</evidence>
<keyword evidence="3" id="KW-1133">Transmembrane helix</keyword>
<proteinExistence type="predicted"/>
<dbReference type="PROSITE" id="PS50998">
    <property type="entry name" value="GLA_2"/>
    <property type="match status" value="1"/>
</dbReference>
<dbReference type="InterPro" id="IPR000294">
    <property type="entry name" value="GLA_domain"/>
</dbReference>
<evidence type="ECO:0000313" key="5">
    <source>
        <dbReference type="Proteomes" id="UP000515131"/>
    </source>
</evidence>
<dbReference type="RefSeq" id="XP_025790325.1">
    <property type="nucleotide sequence ID" value="XM_025934540.1"/>
</dbReference>
<dbReference type="PANTHER" id="PTHR24278:SF37">
    <property type="entry name" value="TRANSMEMBRANE GAMMA-CARBOXYGLUTAMIC ACID PROTEIN 1"/>
    <property type="match status" value="1"/>
</dbReference>
<dbReference type="InterPro" id="IPR035972">
    <property type="entry name" value="GLA-like_dom_SF"/>
</dbReference>
<dbReference type="Gene3D" id="4.10.740.10">
    <property type="entry name" value="Coagulation Factor IX"/>
    <property type="match status" value="1"/>
</dbReference>
<accession>A0A6P6IQ40</accession>
<dbReference type="GO" id="GO:0005509">
    <property type="term" value="F:calcium ion binding"/>
    <property type="evidence" value="ECO:0007669"/>
    <property type="project" value="InterPro"/>
</dbReference>
<dbReference type="KEGG" id="pcoo:112871496"/>
<feature type="region of interest" description="Disordered" evidence="2">
    <location>
        <begin position="161"/>
        <end position="197"/>
    </location>
</feature>
<dbReference type="CTD" id="5638"/>
<gene>
    <name evidence="6" type="primary">PRRG1</name>
</gene>
<keyword evidence="3 6" id="KW-0812">Transmembrane</keyword>
<evidence type="ECO:0000256" key="1">
    <source>
        <dbReference type="ARBA" id="ARBA00023157"/>
    </source>
</evidence>
<dbReference type="PROSITE" id="PS00011">
    <property type="entry name" value="GLA_1"/>
    <property type="match status" value="1"/>
</dbReference>
<sequence length="435" mass="47409">MSVGVHREDSTTSLPVLQTDLKSGKLQPSARSTRFSGPKQPRLRPSVSHPAWPRLSSPNPARAPPPPPPTTIPFGSWFLLGSAAVGARRRGWRLAELRVAARGARTGRLAKGAGGCPSFKFSIPFWVPLSDVPGPSLPPPRLSECGVARNVPGLGEEDLGKAVAGDSGGGSVGGGRVRGRGVVLGDGGGGRRGGSGRKGTTFLPQLFPSSWSADFDQCSLVFLTGEKANSVLKRYPRANGLFEEIRQGNIERECKEEICTFEEAREAFENNEKTKEFWNTYTKAQQGESNRGSDWFQFYLTFPLIFGLFIILLVIFLIWRCFLRNKTRRQTVTEGHIPFPQHLNIITPPPPPDEVFDSSGLSPGFLEYVVGRSDSVSTRLSNCDPPPTYEEATGQVTLRRSETEPHLDPPPEYEDIINSNSASAIAMVPVVTTIK</sequence>
<evidence type="ECO:0000259" key="4">
    <source>
        <dbReference type="PROSITE" id="PS50998"/>
    </source>
</evidence>
<feature type="region of interest" description="Disordered" evidence="2">
    <location>
        <begin position="1"/>
        <end position="69"/>
    </location>
</feature>
<feature type="compositionally biased region" description="Gly residues" evidence="2">
    <location>
        <begin position="166"/>
        <end position="197"/>
    </location>
</feature>
<keyword evidence="1" id="KW-1015">Disulfide bond</keyword>
<dbReference type="Pfam" id="PF00594">
    <property type="entry name" value="Gla"/>
    <property type="match status" value="1"/>
</dbReference>
<feature type="domain" description="Gla" evidence="4">
    <location>
        <begin position="237"/>
        <end position="283"/>
    </location>
</feature>